<dbReference type="GO" id="GO:0001919">
    <property type="term" value="P:regulation of receptor recycling"/>
    <property type="evidence" value="ECO:0007669"/>
    <property type="project" value="TreeGrafter"/>
</dbReference>
<sequence length="201" mass="22734">MWKFLEDLCCCKGQLDDEERLIGNEDDIEWPRNANSTRHLSNGVNNNYAGVSTSSRTTELPPAQPQAKTQDEVEEDALNKILDRIQQGIIDVSNLENNALDIDVVKRARLYEKAVKRHDAMVEKRKSSFTTVPDETSPKVQLLSDVGLRAQEVLSRPLSEELSQEDLHLLLKATDLFQSAYRAGSQIECKEELIAYMSLDD</sequence>
<dbReference type="GO" id="GO:0043410">
    <property type="term" value="P:positive regulation of MAPK cascade"/>
    <property type="evidence" value="ECO:0007669"/>
    <property type="project" value="TreeGrafter"/>
</dbReference>
<keyword evidence="2" id="KW-0449">Lipoprotein</keyword>
<feature type="compositionally biased region" description="Polar residues" evidence="3">
    <location>
        <begin position="34"/>
        <end position="58"/>
    </location>
</feature>
<accession>A0A915D190</accession>
<evidence type="ECO:0000256" key="2">
    <source>
        <dbReference type="ARBA" id="ARBA00023288"/>
    </source>
</evidence>
<reference evidence="5" key="1">
    <citation type="submission" date="2022-11" db="UniProtKB">
        <authorList>
            <consortium name="WormBaseParasite"/>
        </authorList>
    </citation>
    <scope>IDENTIFICATION</scope>
</reference>
<proteinExistence type="predicted"/>
<dbReference type="PANTHER" id="PTHR13401">
    <property type="entry name" value="RAGULATOR COMPLEX PROTEIN LAMTOR1"/>
    <property type="match status" value="1"/>
</dbReference>
<protein>
    <submittedName>
        <fullName evidence="5">Late endosomal/lysosomal adaptor and MAPK and MTOR activator 1</fullName>
    </submittedName>
</protein>
<dbReference type="GO" id="GO:0005765">
    <property type="term" value="C:lysosomal membrane"/>
    <property type="evidence" value="ECO:0007669"/>
    <property type="project" value="TreeGrafter"/>
</dbReference>
<dbReference type="GO" id="GO:0071230">
    <property type="term" value="P:cellular response to amino acid stimulus"/>
    <property type="evidence" value="ECO:0007669"/>
    <property type="project" value="TreeGrafter"/>
</dbReference>
<dbReference type="GO" id="GO:0071986">
    <property type="term" value="C:Ragulator complex"/>
    <property type="evidence" value="ECO:0007669"/>
    <property type="project" value="TreeGrafter"/>
</dbReference>
<evidence type="ECO:0000256" key="1">
    <source>
        <dbReference type="ARBA" id="ARBA00022707"/>
    </source>
</evidence>
<dbReference type="AlphaFoldDB" id="A0A915D190"/>
<dbReference type="Proteomes" id="UP000887574">
    <property type="component" value="Unplaced"/>
</dbReference>
<dbReference type="WBParaSite" id="jg14848">
    <property type="protein sequence ID" value="jg14848"/>
    <property type="gene ID" value="jg14848"/>
</dbReference>
<keyword evidence="1" id="KW-0519">Myristate</keyword>
<dbReference type="PANTHER" id="PTHR13401:SF2">
    <property type="entry name" value="RAGULATOR COMPLEX PROTEIN LAMTOR1"/>
    <property type="match status" value="1"/>
</dbReference>
<dbReference type="GO" id="GO:0060090">
    <property type="term" value="F:molecular adaptor activity"/>
    <property type="evidence" value="ECO:0007669"/>
    <property type="project" value="TreeGrafter"/>
</dbReference>
<feature type="region of interest" description="Disordered" evidence="3">
    <location>
        <begin position="34"/>
        <end position="71"/>
    </location>
</feature>
<evidence type="ECO:0000313" key="4">
    <source>
        <dbReference type="Proteomes" id="UP000887574"/>
    </source>
</evidence>
<evidence type="ECO:0000313" key="5">
    <source>
        <dbReference type="WBParaSite" id="jg14848"/>
    </source>
</evidence>
<evidence type="ECO:0000256" key="3">
    <source>
        <dbReference type="SAM" id="MobiDB-lite"/>
    </source>
</evidence>
<keyword evidence="4" id="KW-1185">Reference proteome</keyword>
<dbReference type="GO" id="GO:0005085">
    <property type="term" value="F:guanyl-nucleotide exchange factor activity"/>
    <property type="evidence" value="ECO:0007669"/>
    <property type="project" value="TreeGrafter"/>
</dbReference>
<name>A0A915D190_9BILA</name>
<organism evidence="4 5">
    <name type="scientific">Ditylenchus dipsaci</name>
    <dbReference type="NCBI Taxonomy" id="166011"/>
    <lineage>
        <taxon>Eukaryota</taxon>
        <taxon>Metazoa</taxon>
        <taxon>Ecdysozoa</taxon>
        <taxon>Nematoda</taxon>
        <taxon>Chromadorea</taxon>
        <taxon>Rhabditida</taxon>
        <taxon>Tylenchina</taxon>
        <taxon>Tylenchomorpha</taxon>
        <taxon>Sphaerularioidea</taxon>
        <taxon>Anguinidae</taxon>
        <taxon>Anguininae</taxon>
        <taxon>Ditylenchus</taxon>
    </lineage>
</organism>